<dbReference type="GO" id="GO:0005886">
    <property type="term" value="C:plasma membrane"/>
    <property type="evidence" value="ECO:0007669"/>
    <property type="project" value="UniProtKB-SubCell"/>
</dbReference>
<dbReference type="SMART" id="SM01234">
    <property type="entry name" value="Haemolytic"/>
    <property type="match status" value="1"/>
</dbReference>
<dbReference type="Proteomes" id="UP000007013">
    <property type="component" value="Chromosome"/>
</dbReference>
<keyword evidence="3" id="KW-1185">Reference proteome</keyword>
<dbReference type="HOGENOM" id="CLU_144811_5_1_0"/>
<dbReference type="HAMAP" id="MF_00386">
    <property type="entry name" value="UPF0161_YidD"/>
    <property type="match status" value="1"/>
</dbReference>
<dbReference type="eggNOG" id="COG0759">
    <property type="taxonomic scope" value="Bacteria"/>
</dbReference>
<sequence length="103" mass="11103">MQLPARTLLGLVWLYQHTLSPVLPAIFGPSCGCRFAPTCSHYAAEAVRRHGAVIGSALALRRLIKCTPLHPGGFDPVPEALQLRPVCRRATPAVPPLSRELTA</sequence>
<dbReference type="NCBIfam" id="TIGR00278">
    <property type="entry name" value="membrane protein insertion efficiency factor YidD"/>
    <property type="match status" value="1"/>
</dbReference>
<name>B1ZSR3_OPITP</name>
<evidence type="ECO:0000313" key="3">
    <source>
        <dbReference type="Proteomes" id="UP000007013"/>
    </source>
</evidence>
<keyword evidence="1" id="KW-1003">Cell membrane</keyword>
<accession>B1ZSR3</accession>
<dbReference type="KEGG" id="ote:Oter_1473"/>
<comment type="function">
    <text evidence="1">Could be involved in insertion of integral membrane proteins into the membrane.</text>
</comment>
<dbReference type="InterPro" id="IPR002696">
    <property type="entry name" value="Membr_insert_effic_factor_YidD"/>
</dbReference>
<organism evidence="2 3">
    <name type="scientific">Opitutus terrae (strain DSM 11246 / JCM 15787 / PB90-1)</name>
    <dbReference type="NCBI Taxonomy" id="452637"/>
    <lineage>
        <taxon>Bacteria</taxon>
        <taxon>Pseudomonadati</taxon>
        <taxon>Verrucomicrobiota</taxon>
        <taxon>Opitutia</taxon>
        <taxon>Opitutales</taxon>
        <taxon>Opitutaceae</taxon>
        <taxon>Opitutus</taxon>
    </lineage>
</organism>
<keyword evidence="1" id="KW-0997">Cell inner membrane</keyword>
<comment type="similarity">
    <text evidence="1">Belongs to the UPF0161 family.</text>
</comment>
<gene>
    <name evidence="2" type="ordered locus">Oter_1473</name>
</gene>
<comment type="subcellular location">
    <subcellularLocation>
        <location evidence="1">Cell inner membrane</location>
        <topology evidence="1">Peripheral membrane protein</topology>
        <orientation evidence="1">Cytoplasmic side</orientation>
    </subcellularLocation>
</comment>
<dbReference type="PANTHER" id="PTHR33383">
    <property type="entry name" value="MEMBRANE PROTEIN INSERTION EFFICIENCY FACTOR-RELATED"/>
    <property type="match status" value="1"/>
</dbReference>
<keyword evidence="1" id="KW-0472">Membrane</keyword>
<dbReference type="AlphaFoldDB" id="B1ZSR3"/>
<evidence type="ECO:0000313" key="2">
    <source>
        <dbReference type="EMBL" id="ACB74757.1"/>
    </source>
</evidence>
<reference evidence="2 3" key="1">
    <citation type="journal article" date="2011" name="J. Bacteriol.">
        <title>Genome sequence of the verrucomicrobium Opitutus terrae PB90-1, an abundant inhabitant of rice paddy soil ecosystems.</title>
        <authorList>
            <person name="van Passel M.W."/>
            <person name="Kant R."/>
            <person name="Palva A."/>
            <person name="Copeland A."/>
            <person name="Lucas S."/>
            <person name="Lapidus A."/>
            <person name="Glavina del Rio T."/>
            <person name="Pitluck S."/>
            <person name="Goltsman E."/>
            <person name="Clum A."/>
            <person name="Sun H."/>
            <person name="Schmutz J."/>
            <person name="Larimer F.W."/>
            <person name="Land M.L."/>
            <person name="Hauser L."/>
            <person name="Kyrpides N."/>
            <person name="Mikhailova N."/>
            <person name="Richardson P.P."/>
            <person name="Janssen P.H."/>
            <person name="de Vos W.M."/>
            <person name="Smidt H."/>
        </authorList>
    </citation>
    <scope>NUCLEOTIDE SEQUENCE [LARGE SCALE GENOMIC DNA]</scope>
    <source>
        <strain evidence="3">DSM 11246 / JCM 15787 / PB90-1</strain>
    </source>
</reference>
<evidence type="ECO:0000256" key="1">
    <source>
        <dbReference type="HAMAP-Rule" id="MF_00386"/>
    </source>
</evidence>
<dbReference type="PANTHER" id="PTHR33383:SF1">
    <property type="entry name" value="MEMBRANE PROTEIN INSERTION EFFICIENCY FACTOR-RELATED"/>
    <property type="match status" value="1"/>
</dbReference>
<dbReference type="OrthoDB" id="9801753at2"/>
<dbReference type="RefSeq" id="WP_012374295.1">
    <property type="nucleotide sequence ID" value="NC_010571.1"/>
</dbReference>
<protein>
    <recommendedName>
        <fullName evidence="1">Putative membrane protein insertion efficiency factor</fullName>
    </recommendedName>
</protein>
<dbReference type="Pfam" id="PF01809">
    <property type="entry name" value="YidD"/>
    <property type="match status" value="1"/>
</dbReference>
<dbReference type="EMBL" id="CP001032">
    <property type="protein sequence ID" value="ACB74757.1"/>
    <property type="molecule type" value="Genomic_DNA"/>
</dbReference>
<proteinExistence type="inferred from homology"/>
<dbReference type="STRING" id="452637.Oter_1473"/>